<evidence type="ECO:0000313" key="3">
    <source>
        <dbReference type="Proteomes" id="UP000007437"/>
    </source>
</evidence>
<dbReference type="STRING" id="882378.RBRH_03389"/>
<gene>
    <name evidence="2" type="ordered locus">RBRH_03389</name>
</gene>
<evidence type="ECO:0000313" key="2">
    <source>
        <dbReference type="EMBL" id="CBW75228.1"/>
    </source>
</evidence>
<dbReference type="InterPro" id="IPR002145">
    <property type="entry name" value="CopG"/>
</dbReference>
<dbReference type="InterPro" id="IPR013321">
    <property type="entry name" value="Arc_rbn_hlx_hlx"/>
</dbReference>
<proteinExistence type="predicted"/>
<dbReference type="EMBL" id="FR687359">
    <property type="protein sequence ID" value="CBW75228.1"/>
    <property type="molecule type" value="Genomic_DNA"/>
</dbReference>
<organism evidence="2 3">
    <name type="scientific">Mycetohabitans rhizoxinica (strain DSM 19002 / CIP 109453 / HKI 454)</name>
    <name type="common">Paraburkholderia rhizoxinica</name>
    <dbReference type="NCBI Taxonomy" id="882378"/>
    <lineage>
        <taxon>Bacteria</taxon>
        <taxon>Pseudomonadati</taxon>
        <taxon>Pseudomonadota</taxon>
        <taxon>Betaproteobacteria</taxon>
        <taxon>Burkholderiales</taxon>
        <taxon>Burkholderiaceae</taxon>
        <taxon>Mycetohabitans</taxon>
    </lineage>
</organism>
<dbReference type="GO" id="GO:0006355">
    <property type="term" value="P:regulation of DNA-templated transcription"/>
    <property type="evidence" value="ECO:0007669"/>
    <property type="project" value="InterPro"/>
</dbReference>
<dbReference type="Pfam" id="PF01402">
    <property type="entry name" value="RHH_1"/>
    <property type="match status" value="1"/>
</dbReference>
<dbReference type="eggNOG" id="COG3905">
    <property type="taxonomic scope" value="Bacteria"/>
</dbReference>
<dbReference type="Proteomes" id="UP000007437">
    <property type="component" value="Chromosome"/>
</dbReference>
<protein>
    <submittedName>
        <fullName evidence="2">Transcriptional regulator, copG family</fullName>
    </submittedName>
</protein>
<dbReference type="KEGG" id="brh:RBRH_03389"/>
<dbReference type="AlphaFoldDB" id="E5ARJ6"/>
<dbReference type="HOGENOM" id="CLU_182089_2_0_4"/>
<accession>E5ARJ6</accession>
<evidence type="ECO:0000259" key="1">
    <source>
        <dbReference type="Pfam" id="PF01402"/>
    </source>
</evidence>
<sequence length="81" mass="9342">MIYIFKGAVMSRILVELPDSRIEELAVIVETEHRPRAAIIRDAIEAYISQRKRTLGADVLGLWKSKKVDGLAYQQELRSEW</sequence>
<reference evidence="2 3" key="1">
    <citation type="journal article" date="2011" name="J. Bacteriol.">
        <title>Complete genome sequence of Burkholderia rhizoxinica, an endosymbiont of Rhizopus microsporus.</title>
        <authorList>
            <person name="Lackner G."/>
            <person name="Moebius N."/>
            <person name="Partida-Martinez L."/>
            <person name="Hertweck C."/>
        </authorList>
    </citation>
    <scope>NUCLEOTIDE SEQUENCE [LARGE SCALE GENOMIC DNA]</scope>
    <source>
        <strain evidence="3">DSM 19002 / CIP 109453 / HKI 454</strain>
    </source>
</reference>
<name>E5ARJ6_MYCRK</name>
<feature type="domain" description="Ribbon-helix-helix protein CopG" evidence="1">
    <location>
        <begin position="12"/>
        <end position="49"/>
    </location>
</feature>
<dbReference type="Gene3D" id="1.10.1220.10">
    <property type="entry name" value="Met repressor-like"/>
    <property type="match status" value="1"/>
</dbReference>